<keyword evidence="2" id="KW-1185">Reference proteome</keyword>
<evidence type="ECO:0008006" key="3">
    <source>
        <dbReference type="Google" id="ProtNLM"/>
    </source>
</evidence>
<evidence type="ECO:0000313" key="2">
    <source>
        <dbReference type="Proteomes" id="UP001499882"/>
    </source>
</evidence>
<sequence length="71" mass="7183">MPGTVPPTSPFRKLSSFSSTASRPALLMARELAGDDAIFLGGGADLIRQGLAAGVVELAISIALLIMEGGV</sequence>
<comment type="caution">
    <text evidence="1">The sequence shown here is derived from an EMBL/GenBank/DDBJ whole genome shotgun (WGS) entry which is preliminary data.</text>
</comment>
<evidence type="ECO:0000313" key="1">
    <source>
        <dbReference type="EMBL" id="GAA4759832.1"/>
    </source>
</evidence>
<organism evidence="1 2">
    <name type="scientific">Nocardioides endophyticus</name>
    <dbReference type="NCBI Taxonomy" id="1353775"/>
    <lineage>
        <taxon>Bacteria</taxon>
        <taxon>Bacillati</taxon>
        <taxon>Actinomycetota</taxon>
        <taxon>Actinomycetes</taxon>
        <taxon>Propionibacteriales</taxon>
        <taxon>Nocardioidaceae</taxon>
        <taxon>Nocardioides</taxon>
    </lineage>
</organism>
<reference evidence="2" key="1">
    <citation type="journal article" date="2019" name="Int. J. Syst. Evol. Microbiol.">
        <title>The Global Catalogue of Microorganisms (GCM) 10K type strain sequencing project: providing services to taxonomists for standard genome sequencing and annotation.</title>
        <authorList>
            <consortium name="The Broad Institute Genomics Platform"/>
            <consortium name="The Broad Institute Genome Sequencing Center for Infectious Disease"/>
            <person name="Wu L."/>
            <person name="Ma J."/>
        </authorList>
    </citation>
    <scope>NUCLEOTIDE SEQUENCE [LARGE SCALE GENOMIC DNA]</scope>
    <source>
        <strain evidence="2">JCM 18532</strain>
    </source>
</reference>
<protein>
    <recommendedName>
        <fullName evidence="3">Bacterial bifunctional deaminase-reductase C-terminal domain-containing protein</fullName>
    </recommendedName>
</protein>
<accession>A0ABP8ZMG3</accession>
<proteinExistence type="predicted"/>
<dbReference type="Proteomes" id="UP001499882">
    <property type="component" value="Unassembled WGS sequence"/>
</dbReference>
<gene>
    <name evidence="1" type="ORF">GCM10023350_52530</name>
</gene>
<name>A0ABP8ZMG3_9ACTN</name>
<dbReference type="RefSeq" id="WP_345530112.1">
    <property type="nucleotide sequence ID" value="NZ_BAABKN010000039.1"/>
</dbReference>
<dbReference type="EMBL" id="BAABKN010000039">
    <property type="protein sequence ID" value="GAA4759832.1"/>
    <property type="molecule type" value="Genomic_DNA"/>
</dbReference>